<dbReference type="AlphaFoldDB" id="A0A0F6YH51"/>
<dbReference type="STRING" id="927083.DB32_002634"/>
<sequence length="339" mass="33814">MSIALAITLGAPFASAQAPRALLLDVEPCADAPIETDALIARLEVELHDDGIEEVRLAGRGAPISRAPTEEVRVVQLALERCEIGAAAFAVSVEDLAGNVLVAQRIDVSGTAESARLRALALALAELLRSAPSAAPEPIEEAPQDDAPIVQHAPIEPAPPVAPAEPETRAASTAVAAAFVVRAFPSGGIAPLGGRLSVDVAALAPLVVRIDAEVVAGVALDPLGEIDVGLATAGIALAWAGALGRDVLLTLGGRVAAGVAWAEGRPYDPATPAGDGAGPVVALGGVCELDVRVVGPLSLRFGVEVGAAVLGFEARVGAIPVAAVSGGSLAGWAGLAITE</sequence>
<name>A0A0F6YH51_9BACT</name>
<organism evidence="1 2">
    <name type="scientific">Sandaracinus amylolyticus</name>
    <dbReference type="NCBI Taxonomy" id="927083"/>
    <lineage>
        <taxon>Bacteria</taxon>
        <taxon>Pseudomonadati</taxon>
        <taxon>Myxococcota</taxon>
        <taxon>Polyangia</taxon>
        <taxon>Polyangiales</taxon>
        <taxon>Sandaracinaceae</taxon>
        <taxon>Sandaracinus</taxon>
    </lineage>
</organism>
<evidence type="ECO:0000313" key="1">
    <source>
        <dbReference type="EMBL" id="AKF05485.1"/>
    </source>
</evidence>
<dbReference type="RefSeq" id="WP_053232720.1">
    <property type="nucleotide sequence ID" value="NZ_CP011125.1"/>
</dbReference>
<proteinExistence type="predicted"/>
<reference evidence="1 2" key="1">
    <citation type="submission" date="2015-03" db="EMBL/GenBank/DDBJ databases">
        <title>Genome assembly of Sandaracinus amylolyticus DSM 53668.</title>
        <authorList>
            <person name="Sharma G."/>
            <person name="Subramanian S."/>
        </authorList>
    </citation>
    <scope>NUCLEOTIDE SEQUENCE [LARGE SCALE GENOMIC DNA]</scope>
    <source>
        <strain evidence="1 2">DSM 53668</strain>
    </source>
</reference>
<keyword evidence="2" id="KW-1185">Reference proteome</keyword>
<accession>A0A0F6YH51</accession>
<evidence type="ECO:0000313" key="2">
    <source>
        <dbReference type="Proteomes" id="UP000034883"/>
    </source>
</evidence>
<protein>
    <submittedName>
        <fullName evidence="1">Uncharacterized protein</fullName>
    </submittedName>
</protein>
<dbReference type="EMBL" id="CP011125">
    <property type="protein sequence ID" value="AKF05485.1"/>
    <property type="molecule type" value="Genomic_DNA"/>
</dbReference>
<dbReference type="KEGG" id="samy:DB32_002634"/>
<dbReference type="Proteomes" id="UP000034883">
    <property type="component" value="Chromosome"/>
</dbReference>
<gene>
    <name evidence="1" type="ORF">DB32_002634</name>
</gene>